<keyword evidence="2" id="KW-1185">Reference proteome</keyword>
<accession>A0A8X6U6J3</accession>
<reference evidence="1" key="1">
    <citation type="submission" date="2020-08" db="EMBL/GenBank/DDBJ databases">
        <title>Multicomponent nature underlies the extraordinary mechanical properties of spider dragline silk.</title>
        <authorList>
            <person name="Kono N."/>
            <person name="Nakamura H."/>
            <person name="Mori M."/>
            <person name="Yoshida Y."/>
            <person name="Ohtoshi R."/>
            <person name="Malay A.D."/>
            <person name="Moran D.A.P."/>
            <person name="Tomita M."/>
            <person name="Numata K."/>
            <person name="Arakawa K."/>
        </authorList>
    </citation>
    <scope>NUCLEOTIDE SEQUENCE</scope>
</reference>
<evidence type="ECO:0000313" key="1">
    <source>
        <dbReference type="EMBL" id="GFT86495.1"/>
    </source>
</evidence>
<proteinExistence type="predicted"/>
<dbReference type="AlphaFoldDB" id="A0A8X6U6J3"/>
<dbReference type="EMBL" id="BMAW01024112">
    <property type="protein sequence ID" value="GFT86495.1"/>
    <property type="molecule type" value="Genomic_DNA"/>
</dbReference>
<name>A0A8X6U6J3_NEPPI</name>
<organism evidence="1 2">
    <name type="scientific">Nephila pilipes</name>
    <name type="common">Giant wood spider</name>
    <name type="synonym">Nephila maculata</name>
    <dbReference type="NCBI Taxonomy" id="299642"/>
    <lineage>
        <taxon>Eukaryota</taxon>
        <taxon>Metazoa</taxon>
        <taxon>Ecdysozoa</taxon>
        <taxon>Arthropoda</taxon>
        <taxon>Chelicerata</taxon>
        <taxon>Arachnida</taxon>
        <taxon>Araneae</taxon>
        <taxon>Araneomorphae</taxon>
        <taxon>Entelegynae</taxon>
        <taxon>Araneoidea</taxon>
        <taxon>Nephilidae</taxon>
        <taxon>Nephila</taxon>
    </lineage>
</organism>
<protein>
    <submittedName>
        <fullName evidence="1">Uncharacterized protein</fullName>
    </submittedName>
</protein>
<evidence type="ECO:0000313" key="2">
    <source>
        <dbReference type="Proteomes" id="UP000887013"/>
    </source>
</evidence>
<gene>
    <name evidence="1" type="ORF">NPIL_524101</name>
</gene>
<sequence length="84" mass="9433">MLLVGWLLHYDGHIGWLADTIITGHIGCHKRCNHMAELKGWDVGSTLLYCITGMAGAAGVGCKRANHSYCILYWYWLIGYCMDI</sequence>
<dbReference type="Proteomes" id="UP000887013">
    <property type="component" value="Unassembled WGS sequence"/>
</dbReference>
<comment type="caution">
    <text evidence="1">The sequence shown here is derived from an EMBL/GenBank/DDBJ whole genome shotgun (WGS) entry which is preliminary data.</text>
</comment>